<gene>
    <name evidence="5" type="ORF">TKK_013463</name>
</gene>
<keyword evidence="6" id="KW-1185">Reference proteome</keyword>
<feature type="region of interest" description="Disordered" evidence="4">
    <location>
        <begin position="1"/>
        <end position="20"/>
    </location>
</feature>
<feature type="repeat" description="ANK" evidence="3">
    <location>
        <begin position="171"/>
        <end position="199"/>
    </location>
</feature>
<evidence type="ECO:0000256" key="4">
    <source>
        <dbReference type="SAM" id="MobiDB-lite"/>
    </source>
</evidence>
<feature type="repeat" description="ANK" evidence="3">
    <location>
        <begin position="97"/>
        <end position="129"/>
    </location>
</feature>
<dbReference type="InterPro" id="IPR036770">
    <property type="entry name" value="Ankyrin_rpt-contain_sf"/>
</dbReference>
<feature type="compositionally biased region" description="Low complexity" evidence="4">
    <location>
        <begin position="1"/>
        <end position="10"/>
    </location>
</feature>
<sequence length="429" mass="49823">MFVSSGSSRGRTGRDPNFTSSDGSTTLHILFKNSSKDSCELLETFLKINDPTLADEDGLTPLHIICQNAYSEDLLKLFFKVCNDMRQYMHVDAKDKFDRTPLSIALSYRRKGLVELLLRNGADPYLVNADRLTPYWLIIRQEPYDDDLAKSFFETCVEIQLPVQVDARNRFGQTPLQWAVTSLKPHMVDVILDHGADLSSFVFPRLNYFGKRLRPKPCEGHMFKLRLASSVLIIVENLERRGYELDRSDALKIMKSFVEHQSCEMFEDSNRRQHRWYDDDEFVNKSKEIMMNPSLSLYELIRLRPEEAEKSLTYTDYLNFACSNKLSGLPELDKKTCAEHLCEKLARGIFRSWALDSFLNLTKYRFPILCCEMIIDNLKNKDLLNICLAGTNEPKAHENHKIFDNDIVFCLKFLFFNAENFLFHLNEPL</sequence>
<dbReference type="Proteomes" id="UP001627154">
    <property type="component" value="Unassembled WGS sequence"/>
</dbReference>
<dbReference type="PROSITE" id="PS50088">
    <property type="entry name" value="ANK_REPEAT"/>
    <property type="match status" value="2"/>
</dbReference>
<evidence type="ECO:0000256" key="2">
    <source>
        <dbReference type="ARBA" id="ARBA00023043"/>
    </source>
</evidence>
<keyword evidence="2 3" id="KW-0040">ANK repeat</keyword>
<dbReference type="AlphaFoldDB" id="A0ABD2WHF3"/>
<dbReference type="Gene3D" id="1.25.40.20">
    <property type="entry name" value="Ankyrin repeat-containing domain"/>
    <property type="match status" value="1"/>
</dbReference>
<proteinExistence type="predicted"/>
<keyword evidence="1" id="KW-0677">Repeat</keyword>
<dbReference type="PROSITE" id="PS50297">
    <property type="entry name" value="ANK_REP_REGION"/>
    <property type="match status" value="1"/>
</dbReference>
<evidence type="ECO:0000256" key="1">
    <source>
        <dbReference type="ARBA" id="ARBA00022737"/>
    </source>
</evidence>
<dbReference type="EMBL" id="JBJJXI010000107">
    <property type="protein sequence ID" value="KAL3392154.1"/>
    <property type="molecule type" value="Genomic_DNA"/>
</dbReference>
<evidence type="ECO:0000313" key="6">
    <source>
        <dbReference type="Proteomes" id="UP001627154"/>
    </source>
</evidence>
<dbReference type="SMART" id="SM00248">
    <property type="entry name" value="ANK"/>
    <property type="match status" value="4"/>
</dbReference>
<protein>
    <submittedName>
        <fullName evidence="5">Uncharacterized protein</fullName>
    </submittedName>
</protein>
<evidence type="ECO:0000313" key="5">
    <source>
        <dbReference type="EMBL" id="KAL3392154.1"/>
    </source>
</evidence>
<dbReference type="PANTHER" id="PTHR24134">
    <property type="entry name" value="ANKYRIN REPEAT-CONTAINING PROTEIN DDB_G0279043"/>
    <property type="match status" value="1"/>
</dbReference>
<dbReference type="SUPFAM" id="SSF48403">
    <property type="entry name" value="Ankyrin repeat"/>
    <property type="match status" value="1"/>
</dbReference>
<name>A0ABD2WHF3_9HYME</name>
<accession>A0ABD2WHF3</accession>
<evidence type="ECO:0000256" key="3">
    <source>
        <dbReference type="PROSITE-ProRule" id="PRU00023"/>
    </source>
</evidence>
<comment type="caution">
    <text evidence="5">The sequence shown here is derived from an EMBL/GenBank/DDBJ whole genome shotgun (WGS) entry which is preliminary data.</text>
</comment>
<organism evidence="5 6">
    <name type="scientific">Trichogramma kaykai</name>
    <dbReference type="NCBI Taxonomy" id="54128"/>
    <lineage>
        <taxon>Eukaryota</taxon>
        <taxon>Metazoa</taxon>
        <taxon>Ecdysozoa</taxon>
        <taxon>Arthropoda</taxon>
        <taxon>Hexapoda</taxon>
        <taxon>Insecta</taxon>
        <taxon>Pterygota</taxon>
        <taxon>Neoptera</taxon>
        <taxon>Endopterygota</taxon>
        <taxon>Hymenoptera</taxon>
        <taxon>Apocrita</taxon>
        <taxon>Proctotrupomorpha</taxon>
        <taxon>Chalcidoidea</taxon>
        <taxon>Trichogrammatidae</taxon>
        <taxon>Trichogramma</taxon>
    </lineage>
</organism>
<dbReference type="InterPro" id="IPR002110">
    <property type="entry name" value="Ankyrin_rpt"/>
</dbReference>
<dbReference type="PANTHER" id="PTHR24134:SF9">
    <property type="entry name" value="ANKYRIN REPEAT AND SOCS BOX PROTEIN 8"/>
    <property type="match status" value="1"/>
</dbReference>
<reference evidence="5 6" key="1">
    <citation type="journal article" date="2024" name="bioRxiv">
        <title>A reference genome for Trichogramma kaykai: A tiny desert-dwelling parasitoid wasp with competing sex-ratio distorters.</title>
        <authorList>
            <person name="Culotta J."/>
            <person name="Lindsey A.R."/>
        </authorList>
    </citation>
    <scope>NUCLEOTIDE SEQUENCE [LARGE SCALE GENOMIC DNA]</scope>
    <source>
        <strain evidence="5 6">KSX58</strain>
    </source>
</reference>
<dbReference type="Pfam" id="PF12796">
    <property type="entry name" value="Ank_2"/>
    <property type="match status" value="1"/>
</dbReference>